<keyword evidence="3 5" id="KW-0949">S-adenosyl-L-methionine</keyword>
<dbReference type="Pfam" id="PF01189">
    <property type="entry name" value="Methyltr_RsmB-F"/>
    <property type="match status" value="1"/>
</dbReference>
<dbReference type="InterPro" id="IPR029063">
    <property type="entry name" value="SAM-dependent_MTases_sf"/>
</dbReference>
<dbReference type="eggNOG" id="KOG2360">
    <property type="taxonomic scope" value="Eukaryota"/>
</dbReference>
<keyword evidence="2 5" id="KW-0808">Transferase</keyword>
<evidence type="ECO:0000313" key="8">
    <source>
        <dbReference type="Ensembl" id="ENSLOCP00000015959.1"/>
    </source>
</evidence>
<dbReference type="Ensembl" id="ENSLOCT00000015989.1">
    <property type="protein sequence ID" value="ENSLOCP00000015959.1"/>
    <property type="gene ID" value="ENSLOCG00000012956.1"/>
</dbReference>
<dbReference type="GO" id="GO:0008168">
    <property type="term" value="F:methyltransferase activity"/>
    <property type="evidence" value="ECO:0007669"/>
    <property type="project" value="UniProtKB-KW"/>
</dbReference>
<name>W5N5Q0_LEPOC</name>
<dbReference type="EMBL" id="AHAT01001960">
    <property type="status" value="NOT_ANNOTATED_CDS"/>
    <property type="molecule type" value="Genomic_DNA"/>
</dbReference>
<organism evidence="8 9">
    <name type="scientific">Lepisosteus oculatus</name>
    <name type="common">Spotted gar</name>
    <dbReference type="NCBI Taxonomy" id="7918"/>
    <lineage>
        <taxon>Eukaryota</taxon>
        <taxon>Metazoa</taxon>
        <taxon>Chordata</taxon>
        <taxon>Craniata</taxon>
        <taxon>Vertebrata</taxon>
        <taxon>Euteleostomi</taxon>
        <taxon>Actinopterygii</taxon>
        <taxon>Neopterygii</taxon>
        <taxon>Holostei</taxon>
        <taxon>Semionotiformes</taxon>
        <taxon>Lepisosteidae</taxon>
        <taxon>Lepisosteus</taxon>
    </lineage>
</organism>
<dbReference type="Proteomes" id="UP000018468">
    <property type="component" value="Linkage group LG4"/>
</dbReference>
<reference evidence="9" key="1">
    <citation type="submission" date="2011-12" db="EMBL/GenBank/DDBJ databases">
        <title>The Draft Genome of Lepisosteus oculatus.</title>
        <authorList>
            <consortium name="The Broad Institute Genome Assembly &amp; Analysis Group"/>
            <consortium name="Computational R&amp;D Group"/>
            <consortium name="and Sequencing Platform"/>
            <person name="Di Palma F."/>
            <person name="Alfoldi J."/>
            <person name="Johnson J."/>
            <person name="Berlin A."/>
            <person name="Gnerre S."/>
            <person name="Jaffe D."/>
            <person name="MacCallum I."/>
            <person name="Young S."/>
            <person name="Walker B.J."/>
            <person name="Lander E.S."/>
            <person name="Lindblad-Toh K."/>
        </authorList>
    </citation>
    <scope>NUCLEOTIDE SEQUENCE [LARGE SCALE GENOMIC DNA]</scope>
</reference>
<dbReference type="PROSITE" id="PS51686">
    <property type="entry name" value="SAM_MT_RSMB_NOP"/>
    <property type="match status" value="1"/>
</dbReference>
<dbReference type="InterPro" id="IPR042620">
    <property type="entry name" value="NSUN7"/>
</dbReference>
<evidence type="ECO:0000313" key="9">
    <source>
        <dbReference type="Proteomes" id="UP000018468"/>
    </source>
</evidence>
<dbReference type="InParanoid" id="W5N5Q0"/>
<protein>
    <submittedName>
        <fullName evidence="8">NOP2/Sun RNA methyltransferase family member 7</fullName>
    </submittedName>
</protein>
<dbReference type="InterPro" id="IPR049561">
    <property type="entry name" value="NSUN5_7_fdxn-like"/>
</dbReference>
<evidence type="ECO:0000256" key="6">
    <source>
        <dbReference type="SAM" id="MobiDB-lite"/>
    </source>
</evidence>
<feature type="compositionally biased region" description="Basic and acidic residues" evidence="6">
    <location>
        <begin position="628"/>
        <end position="645"/>
    </location>
</feature>
<dbReference type="GeneTree" id="ENSGT00940000157352"/>
<evidence type="ECO:0000256" key="1">
    <source>
        <dbReference type="ARBA" id="ARBA00022603"/>
    </source>
</evidence>
<accession>W5N5Q0</accession>
<dbReference type="EMBL" id="AHAT01001962">
    <property type="status" value="NOT_ANNOTATED_CDS"/>
    <property type="molecule type" value="Genomic_DNA"/>
</dbReference>
<reference evidence="8" key="3">
    <citation type="submission" date="2025-09" db="UniProtKB">
        <authorList>
            <consortium name="Ensembl"/>
        </authorList>
    </citation>
    <scope>IDENTIFICATION</scope>
</reference>
<keyword evidence="1 5" id="KW-0489">Methyltransferase</keyword>
<feature type="active site" description="Nucleophile" evidence="5">
    <location>
        <position position="442"/>
    </location>
</feature>
<feature type="region of interest" description="Disordered" evidence="6">
    <location>
        <begin position="597"/>
        <end position="647"/>
    </location>
</feature>
<keyword evidence="9" id="KW-1185">Reference proteome</keyword>
<feature type="region of interest" description="Disordered" evidence="6">
    <location>
        <begin position="538"/>
        <end position="557"/>
    </location>
</feature>
<proteinExistence type="inferred from homology"/>
<dbReference type="EMBL" id="AHAT01001958">
    <property type="status" value="NOT_ANNOTATED_CDS"/>
    <property type="molecule type" value="Genomic_DNA"/>
</dbReference>
<dbReference type="EMBL" id="AHAT01001961">
    <property type="status" value="NOT_ANNOTATED_CDS"/>
    <property type="molecule type" value="Genomic_DNA"/>
</dbReference>
<dbReference type="OMA" id="QIPTQHF"/>
<dbReference type="STRING" id="7918.ENSLOCP00000015959"/>
<feature type="domain" description="SAM-dependent MTase RsmB/NOP-type" evidence="7">
    <location>
        <begin position="199"/>
        <end position="511"/>
    </location>
</feature>
<dbReference type="PANTHER" id="PTHR14663">
    <property type="entry name" value="METHYLTRANSFERASE NSUN7-RELATED"/>
    <property type="match status" value="1"/>
</dbReference>
<evidence type="ECO:0000256" key="2">
    <source>
        <dbReference type="ARBA" id="ARBA00022679"/>
    </source>
</evidence>
<keyword evidence="4 5" id="KW-0694">RNA-binding</keyword>
<evidence type="ECO:0000256" key="3">
    <source>
        <dbReference type="ARBA" id="ARBA00022691"/>
    </source>
</evidence>
<feature type="compositionally biased region" description="Basic residues" evidence="6">
    <location>
        <begin position="541"/>
        <end position="550"/>
    </location>
</feature>
<dbReference type="SUPFAM" id="SSF53335">
    <property type="entry name" value="S-adenosyl-L-methionine-dependent methyltransferases"/>
    <property type="match status" value="1"/>
</dbReference>
<dbReference type="Pfam" id="PF21148">
    <property type="entry name" value="NSUN5_fdxn-like"/>
    <property type="match status" value="1"/>
</dbReference>
<comment type="caution">
    <text evidence="5">Lacks conserved residue(s) required for the propagation of feature annotation.</text>
</comment>
<dbReference type="InterPro" id="IPR001678">
    <property type="entry name" value="MeTrfase_RsmB-F_NOP2_dom"/>
</dbReference>
<dbReference type="Bgee" id="ENSLOCG00000012956">
    <property type="expression patterns" value="Expressed in testis and 8 other cell types or tissues"/>
</dbReference>
<evidence type="ECO:0000256" key="5">
    <source>
        <dbReference type="PROSITE-ProRule" id="PRU01023"/>
    </source>
</evidence>
<dbReference type="InterPro" id="IPR049560">
    <property type="entry name" value="MeTrfase_RsmB-F_NOP2_cat"/>
</dbReference>
<dbReference type="GO" id="GO:0003723">
    <property type="term" value="F:RNA binding"/>
    <property type="evidence" value="ECO:0007669"/>
    <property type="project" value="UniProtKB-UniRule"/>
</dbReference>
<reference evidence="8" key="2">
    <citation type="submission" date="2025-08" db="UniProtKB">
        <authorList>
            <consortium name="Ensembl"/>
        </authorList>
    </citation>
    <scope>IDENTIFICATION</scope>
</reference>
<dbReference type="AlphaFoldDB" id="W5N5Q0"/>
<dbReference type="Gene3D" id="3.40.50.150">
    <property type="entry name" value="Vaccinia Virus protein VP39"/>
    <property type="match status" value="1"/>
</dbReference>
<dbReference type="GO" id="GO:0032259">
    <property type="term" value="P:methylation"/>
    <property type="evidence" value="ECO:0007669"/>
    <property type="project" value="UniProtKB-KW"/>
</dbReference>
<evidence type="ECO:0000256" key="4">
    <source>
        <dbReference type="ARBA" id="ARBA00022884"/>
    </source>
</evidence>
<comment type="similarity">
    <text evidence="5">Belongs to the class I-like SAM-binding methyltransferase superfamily. RsmB/NOP family.</text>
</comment>
<evidence type="ECO:0000259" key="7">
    <source>
        <dbReference type="PROSITE" id="PS51686"/>
    </source>
</evidence>
<dbReference type="Gene3D" id="3.30.70.1170">
    <property type="entry name" value="Sun protein, domain 3"/>
    <property type="match status" value="1"/>
</dbReference>
<dbReference type="SMR" id="W5N5Q0"/>
<dbReference type="EMBL" id="AHAT01001959">
    <property type="status" value="NOT_ANNOTATED_CDS"/>
    <property type="molecule type" value="Genomic_DNA"/>
</dbReference>
<dbReference type="PANTHER" id="PTHR14663:SF2">
    <property type="entry name" value="METHYLTRANSFERASE NSUN7-RELATED"/>
    <property type="match status" value="1"/>
</dbReference>
<sequence length="713" mass="78858">PRSESNMEPRSQSPEIGAEISSFGDLSISHKVDPSKKSPAVSAESGGYPDYVYVHAAAIFFTIHVEKPVDRRLVRYGDQISFSVPEAKNEIAQHYAHELAFNALKYQDLLEDIMIDSCFYLSQSIPDDLTSLVVVMLYDFQDRKFLPRACPEEEEIEEVRDVEKCLLRYRTKLAAALARCRIKHNLLTIDYILPESVRKKQERASTLPLYAWVNTMKTSLEDVCCTLEKEGFSEVKSISQLGGLTFCLDPHCQDLLVFPPHLKADLYRTKLLTEYKLIIQDKSRSLAAHSVKALLTDDDDVIMANLTSGYTIAHMAALSTLSTGRVWVCGVSQAREELQEILSHMECKNVKLLPESFTDIEPTDPRLQKAKVILVMPQCSATGVSNPVEFILNDSGDAGLLQDLCQGSISEDKLNTLVRQQLQDLIHAVKFPKAQAVVYCTCSVHPEENEGVVRKALLFKPEGTKAQPYRLSPPVLPLCCMSEVDNARENYFRLGPCERANGCFIAVLTREKDSSQTVTVKDVLARAAAKGLLEGIDTGKPAKKERRKAKASVLPSSSASASQARIAEFLSRERKTTSSSSSLLLPAKACTSSHALLRAGQRARTPKPTPSSLPAKKNGSKPPPAGRPPERRAHPPRARPEERASALKPVELVLPPVMFPGCGQSRSPLPLSFFRWKGTSGHSQTSLSPSSLSVSRHREALRSGVVLHPRPWL</sequence>